<keyword evidence="2" id="KW-1185">Reference proteome</keyword>
<comment type="caution">
    <text evidence="1">The sequence shown here is derived from an EMBL/GenBank/DDBJ whole genome shotgun (WGS) entry which is preliminary data.</text>
</comment>
<protein>
    <submittedName>
        <fullName evidence="1">Uncharacterized protein</fullName>
    </submittedName>
</protein>
<name>A0A812S286_SYMPI</name>
<sequence>CLARASDILDEPVSRGTRAAKFLESLQDVPSRRTNALGDLLQLEKSYAHCAPSEVEKRVALLEQRVAQGEHARIQLLYEQAKRLSEGLHALRVSEEIQDERRQKELKVVEGSFLSDVEKVASDREDLERRYQVAMDNIVEDCRSELLKEQSQRETVHDDYGREIGEEVQRLQALFEKQRILRVEYGEQIVSHLEAEFQKVHDAIVSEQQLRFEAEGMMLRMVEDVCGKLHAEIQQERSQREVVQNKLLSLLEDTCSQIENSFSHLTPSKVA</sequence>
<dbReference type="AlphaFoldDB" id="A0A812S286"/>
<dbReference type="OrthoDB" id="10254663at2759"/>
<evidence type="ECO:0000313" key="1">
    <source>
        <dbReference type="EMBL" id="CAE7461215.1"/>
    </source>
</evidence>
<dbReference type="Proteomes" id="UP000649617">
    <property type="component" value="Unassembled WGS sequence"/>
</dbReference>
<organism evidence="1 2">
    <name type="scientific">Symbiodinium pilosum</name>
    <name type="common">Dinoflagellate</name>
    <dbReference type="NCBI Taxonomy" id="2952"/>
    <lineage>
        <taxon>Eukaryota</taxon>
        <taxon>Sar</taxon>
        <taxon>Alveolata</taxon>
        <taxon>Dinophyceae</taxon>
        <taxon>Suessiales</taxon>
        <taxon>Symbiodiniaceae</taxon>
        <taxon>Symbiodinium</taxon>
    </lineage>
</organism>
<dbReference type="EMBL" id="CAJNIZ010022348">
    <property type="protein sequence ID" value="CAE7461215.1"/>
    <property type="molecule type" value="Genomic_DNA"/>
</dbReference>
<proteinExistence type="predicted"/>
<gene>
    <name evidence="1" type="ORF">SPIL2461_LOCUS11522</name>
</gene>
<accession>A0A812S286</accession>
<dbReference type="InterPro" id="IPR038835">
    <property type="entry name" value="Giardin_beta-like"/>
</dbReference>
<dbReference type="PANTHER" id="PTHR37027:SF2">
    <property type="entry name" value="CHROMOSOME UNDETERMINED SCAFFOLD_148, WHOLE GENOME SHOTGUN SEQUENCE"/>
    <property type="match status" value="1"/>
</dbReference>
<feature type="non-terminal residue" evidence="1">
    <location>
        <position position="271"/>
    </location>
</feature>
<dbReference type="PANTHER" id="PTHR37027">
    <property type="entry name" value="KDE4"/>
    <property type="match status" value="1"/>
</dbReference>
<reference evidence="1" key="1">
    <citation type="submission" date="2021-02" db="EMBL/GenBank/DDBJ databases">
        <authorList>
            <person name="Dougan E. K."/>
            <person name="Rhodes N."/>
            <person name="Thang M."/>
            <person name="Chan C."/>
        </authorList>
    </citation>
    <scope>NUCLEOTIDE SEQUENCE</scope>
</reference>
<evidence type="ECO:0000313" key="2">
    <source>
        <dbReference type="Proteomes" id="UP000649617"/>
    </source>
</evidence>